<organism evidence="2 3">
    <name type="scientific">Solidesulfovibrio magneticus str. Maddingley MBC34</name>
    <dbReference type="NCBI Taxonomy" id="1206767"/>
    <lineage>
        <taxon>Bacteria</taxon>
        <taxon>Pseudomonadati</taxon>
        <taxon>Thermodesulfobacteriota</taxon>
        <taxon>Desulfovibrionia</taxon>
        <taxon>Desulfovibrionales</taxon>
        <taxon>Desulfovibrionaceae</taxon>
        <taxon>Solidesulfovibrio</taxon>
    </lineage>
</organism>
<dbReference type="PATRIC" id="fig|1206767.3.peg.3258"/>
<evidence type="ECO:0000313" key="3">
    <source>
        <dbReference type="Proteomes" id="UP000006272"/>
    </source>
</evidence>
<protein>
    <submittedName>
        <fullName evidence="2">Uncharacterized protein</fullName>
    </submittedName>
</protein>
<name>K6GA75_9BACT</name>
<evidence type="ECO:0000313" key="2">
    <source>
        <dbReference type="EMBL" id="EKO37994.1"/>
    </source>
</evidence>
<feature type="signal peptide" evidence="1">
    <location>
        <begin position="1"/>
        <end position="23"/>
    </location>
</feature>
<proteinExistence type="predicted"/>
<feature type="chain" id="PRO_5003894893" evidence="1">
    <location>
        <begin position="24"/>
        <end position="66"/>
    </location>
</feature>
<gene>
    <name evidence="2" type="ORF">B193_3323</name>
</gene>
<evidence type="ECO:0000256" key="1">
    <source>
        <dbReference type="SAM" id="SignalP"/>
    </source>
</evidence>
<dbReference type="EMBL" id="ALAO01000311">
    <property type="protein sequence ID" value="EKO37994.1"/>
    <property type="molecule type" value="Genomic_DNA"/>
</dbReference>
<reference evidence="2 3" key="1">
    <citation type="submission" date="2012-07" db="EMBL/GenBank/DDBJ databases">
        <title>Draft genome sequence of Desulfovibrio magneticus str. Maddingley MBC34 obtained from a metagenomic sequence of a methanogenic enrichment isolated from coal-seam formation water in Victoria, Australia.</title>
        <authorList>
            <person name="Greenfield P."/>
            <person name="Hendry P."/>
            <person name="Li D."/>
            <person name="Rosewarne C.P."/>
            <person name="Tran-Dinh N."/>
            <person name="Elbourne L.D.H."/>
            <person name="Paulsen I.T."/>
            <person name="Midgley D.J."/>
        </authorList>
    </citation>
    <scope>NUCLEOTIDE SEQUENCE [LARGE SCALE GENOMIC DNA]</scope>
    <source>
        <strain evidence="3">Maddingley MBC34</strain>
    </source>
</reference>
<keyword evidence="1" id="KW-0732">Signal</keyword>
<dbReference type="Proteomes" id="UP000006272">
    <property type="component" value="Unassembled WGS sequence"/>
</dbReference>
<comment type="caution">
    <text evidence="2">The sequence shown here is derived from an EMBL/GenBank/DDBJ whole genome shotgun (WGS) entry which is preliminary data.</text>
</comment>
<dbReference type="AlphaFoldDB" id="K6GA75"/>
<sequence>MKRVLIAATLACSLLTGALFAFARTTPGESYAAYADAVSGASCCEMASCGCLGLKCSCFECGGGSK</sequence>
<accession>K6GA75</accession>